<dbReference type="OrthoDB" id="9805666at2"/>
<dbReference type="GO" id="GO:0003906">
    <property type="term" value="F:DNA-(apurinic or apyrimidinic site) endonuclease activity"/>
    <property type="evidence" value="ECO:0007669"/>
    <property type="project" value="TreeGrafter"/>
</dbReference>
<keyword evidence="7 9" id="KW-0862">Zinc</keyword>
<dbReference type="PROSITE" id="PS00731">
    <property type="entry name" value="AP_NUCLEASE_F2_3"/>
    <property type="match status" value="1"/>
</dbReference>
<dbReference type="EMBL" id="CP002467">
    <property type="protein sequence ID" value="ADV83879.1"/>
    <property type="molecule type" value="Genomic_DNA"/>
</dbReference>
<dbReference type="NCBIfam" id="TIGR00587">
    <property type="entry name" value="nfo"/>
    <property type="match status" value="1"/>
</dbReference>
<gene>
    <name evidence="9" type="primary">nfo</name>
    <name evidence="11" type="ordered locus">AciPR4_3121</name>
</gene>
<accession>E8V6S7</accession>
<comment type="catalytic activity">
    <reaction evidence="9">
        <text>Endonucleolytic cleavage to 5'-phosphooligonucleotide end-products.</text>
        <dbReference type="EC" id="3.1.21.2"/>
    </reaction>
</comment>
<dbReference type="SUPFAM" id="SSF51658">
    <property type="entry name" value="Xylose isomerase-like"/>
    <property type="match status" value="1"/>
</dbReference>
<dbReference type="Proteomes" id="UP000006844">
    <property type="component" value="Chromosome"/>
</dbReference>
<evidence type="ECO:0000256" key="8">
    <source>
        <dbReference type="ARBA" id="ARBA00023204"/>
    </source>
</evidence>
<keyword evidence="2 9" id="KW-0540">Nuclease</keyword>
<evidence type="ECO:0000256" key="4">
    <source>
        <dbReference type="ARBA" id="ARBA00022759"/>
    </source>
</evidence>
<feature type="binding site" evidence="9">
    <location>
        <position position="153"/>
    </location>
    <ligand>
        <name>Zn(2+)</name>
        <dbReference type="ChEBI" id="CHEBI:29105"/>
        <label>2</label>
    </ligand>
</feature>
<dbReference type="GO" id="GO:0008270">
    <property type="term" value="F:zinc ion binding"/>
    <property type="evidence" value="ECO:0007669"/>
    <property type="project" value="UniProtKB-UniRule"/>
</dbReference>
<evidence type="ECO:0000313" key="11">
    <source>
        <dbReference type="EMBL" id="ADV83879.1"/>
    </source>
</evidence>
<dbReference type="PROSITE" id="PS00729">
    <property type="entry name" value="AP_NUCLEASE_F2_1"/>
    <property type="match status" value="1"/>
</dbReference>
<dbReference type="InterPro" id="IPR036237">
    <property type="entry name" value="Xyl_isomerase-like_sf"/>
</dbReference>
<evidence type="ECO:0000256" key="3">
    <source>
        <dbReference type="ARBA" id="ARBA00022723"/>
    </source>
</evidence>
<dbReference type="FunFam" id="3.20.20.150:FF:000001">
    <property type="entry name" value="Probable endonuclease 4"/>
    <property type="match status" value="1"/>
</dbReference>
<evidence type="ECO:0000256" key="2">
    <source>
        <dbReference type="ARBA" id="ARBA00022722"/>
    </source>
</evidence>
<dbReference type="PROSITE" id="PS51432">
    <property type="entry name" value="AP_NUCLEASE_F2_4"/>
    <property type="match status" value="1"/>
</dbReference>
<reference evidence="11 12" key="1">
    <citation type="journal article" date="2012" name="Stand. Genomic Sci.">
        <title>Complete genome sequence of Terriglobus saanensis type strain SP1PR4(T), an Acidobacteria from tundra soil.</title>
        <authorList>
            <person name="Rawat S.R."/>
            <person name="Mannisto M.K."/>
            <person name="Starovoytov V."/>
            <person name="Goodwin L."/>
            <person name="Nolan M."/>
            <person name="Hauser L."/>
            <person name="Land M."/>
            <person name="Davenport K.W."/>
            <person name="Woyke T."/>
            <person name="Haggblom M.M."/>
        </authorList>
    </citation>
    <scope>NUCLEOTIDE SEQUENCE</scope>
    <source>
        <strain evidence="12">ATCC BAA-1853 / DSM 23119 / SP1PR4</strain>
    </source>
</reference>
<dbReference type="RefSeq" id="WP_013569610.1">
    <property type="nucleotide sequence ID" value="NC_014963.1"/>
</dbReference>
<comment type="function">
    <text evidence="9">Endonuclease IV plays a role in DNA repair. It cleaves phosphodiester bonds at apurinic or apyrimidinic (AP) sites, generating a 3'-hydroxyl group and a 5'-terminal sugar phosphate.</text>
</comment>
<dbReference type="InterPro" id="IPR001719">
    <property type="entry name" value="AP_endonuc_2"/>
</dbReference>
<dbReference type="GO" id="GO:0008833">
    <property type="term" value="F:deoxyribonuclease IV (phage-T4-induced) activity"/>
    <property type="evidence" value="ECO:0007669"/>
    <property type="project" value="UniProtKB-UniRule"/>
</dbReference>
<dbReference type="Pfam" id="PF01261">
    <property type="entry name" value="AP_endonuc_2"/>
    <property type="match status" value="1"/>
</dbReference>
<keyword evidence="4 9" id="KW-0255">Endonuclease</keyword>
<feature type="binding site" evidence="9">
    <location>
        <position position="239"/>
    </location>
    <ligand>
        <name>Zn(2+)</name>
        <dbReference type="ChEBI" id="CHEBI:29105"/>
        <label>3</label>
    </ligand>
</feature>
<dbReference type="GO" id="GO:0003677">
    <property type="term" value="F:DNA binding"/>
    <property type="evidence" value="ECO:0007669"/>
    <property type="project" value="InterPro"/>
</dbReference>
<keyword evidence="5 9" id="KW-0227">DNA damage</keyword>
<sequence>MAETTKATKRIGMHLSTTGGTFTAVERAVECGANCFQIFSSSPRQWKAAAVKPEDAAKMKALRAEHGISPVSIHASYLINLCSQTESVRQNATAAFRGEVERALALGAEYLVLHPGSYKGLTRDQGLAYAAEGIERAIDGLAWQDASFKILLENTAGAEFSLGGKLEQVGELHKHLQKCAPVAVCLDTCHVHVAGYDIVSEAGYEDTVKQISETIGLEHVLLWHCNDAKAACGSKLDRHEHIGDGTIGAAAFRRLLRDPRFAHAAFIAETPVDEPGDILRNMSTLRALAAG</sequence>
<keyword evidence="8 9" id="KW-0234">DNA repair</keyword>
<dbReference type="GO" id="GO:0008081">
    <property type="term" value="F:phosphoric diester hydrolase activity"/>
    <property type="evidence" value="ECO:0007669"/>
    <property type="project" value="TreeGrafter"/>
</dbReference>
<evidence type="ECO:0000256" key="6">
    <source>
        <dbReference type="ARBA" id="ARBA00022801"/>
    </source>
</evidence>
<dbReference type="AlphaFoldDB" id="E8V6S7"/>
<keyword evidence="12" id="KW-1185">Reference proteome</keyword>
<evidence type="ECO:0000256" key="7">
    <source>
        <dbReference type="ARBA" id="ARBA00022833"/>
    </source>
</evidence>
<dbReference type="PROSITE" id="PS00730">
    <property type="entry name" value="AP_NUCLEASE_F2_2"/>
    <property type="match status" value="1"/>
</dbReference>
<feature type="binding site" evidence="9">
    <location>
        <position position="237"/>
    </location>
    <ligand>
        <name>Zn(2+)</name>
        <dbReference type="ChEBI" id="CHEBI:29105"/>
        <label>3</label>
    </ligand>
</feature>
<proteinExistence type="inferred from homology"/>
<evidence type="ECO:0000256" key="9">
    <source>
        <dbReference type="HAMAP-Rule" id="MF_00152"/>
    </source>
</evidence>
<feature type="binding site" evidence="9">
    <location>
        <position position="114"/>
    </location>
    <ligand>
        <name>Zn(2+)</name>
        <dbReference type="ChEBI" id="CHEBI:29105"/>
        <label>1</label>
    </ligand>
</feature>
<dbReference type="HAMAP" id="MF_00152">
    <property type="entry name" value="Nfo"/>
    <property type="match status" value="1"/>
</dbReference>
<dbReference type="KEGG" id="tsa:AciPR4_3121"/>
<dbReference type="PANTHER" id="PTHR21445">
    <property type="entry name" value="ENDONUCLEASE IV ENDODEOXYRIBONUCLEASE IV"/>
    <property type="match status" value="1"/>
</dbReference>
<dbReference type="SMART" id="SM00518">
    <property type="entry name" value="AP2Ec"/>
    <property type="match status" value="1"/>
</dbReference>
<feature type="binding site" evidence="9">
    <location>
        <position position="74"/>
    </location>
    <ligand>
        <name>Zn(2+)</name>
        <dbReference type="ChEBI" id="CHEBI:29105"/>
        <label>1</label>
    </ligand>
</feature>
<feature type="binding site" evidence="9">
    <location>
        <position position="224"/>
    </location>
    <ligand>
        <name>Zn(2+)</name>
        <dbReference type="ChEBI" id="CHEBI:29105"/>
        <label>2</label>
    </ligand>
</feature>
<protein>
    <recommendedName>
        <fullName evidence="9">Probable endonuclease 4</fullName>
        <ecNumber evidence="9">3.1.21.2</ecNumber>
    </recommendedName>
    <alternativeName>
        <fullName evidence="9">Endodeoxyribonuclease IV</fullName>
    </alternativeName>
    <alternativeName>
        <fullName evidence="9">Endonuclease IV</fullName>
    </alternativeName>
</protein>
<dbReference type="InterPro" id="IPR018246">
    <property type="entry name" value="AP_endonuc_F2_Zn_BS"/>
</dbReference>
<dbReference type="PANTHER" id="PTHR21445:SF0">
    <property type="entry name" value="APURINIC-APYRIMIDINIC ENDONUCLEASE"/>
    <property type="match status" value="1"/>
</dbReference>
<keyword evidence="3 9" id="KW-0479">Metal-binding</keyword>
<evidence type="ECO:0000256" key="1">
    <source>
        <dbReference type="ARBA" id="ARBA00005340"/>
    </source>
</evidence>
<dbReference type="STRING" id="401053.AciPR4_3121"/>
<dbReference type="CDD" id="cd00019">
    <property type="entry name" value="AP2Ec"/>
    <property type="match status" value="1"/>
</dbReference>
<feature type="binding site" evidence="9">
    <location>
        <position position="269"/>
    </location>
    <ligand>
        <name>Zn(2+)</name>
        <dbReference type="ChEBI" id="CHEBI:29105"/>
        <label>2</label>
    </ligand>
</feature>
<feature type="binding site" evidence="9">
    <location>
        <position position="190"/>
    </location>
    <ligand>
        <name>Zn(2+)</name>
        <dbReference type="ChEBI" id="CHEBI:29105"/>
        <label>3</label>
    </ligand>
</feature>
<comment type="cofactor">
    <cofactor evidence="9">
        <name>Zn(2+)</name>
        <dbReference type="ChEBI" id="CHEBI:29105"/>
    </cofactor>
    <text evidence="9">Binds 3 Zn(2+) ions.</text>
</comment>
<dbReference type="EC" id="3.1.21.2" evidence="9"/>
<dbReference type="HOGENOM" id="CLU_025885_0_1_0"/>
<dbReference type="InterPro" id="IPR013022">
    <property type="entry name" value="Xyl_isomerase-like_TIM-brl"/>
</dbReference>
<feature type="binding site" evidence="9">
    <location>
        <position position="187"/>
    </location>
    <ligand>
        <name>Zn(2+)</name>
        <dbReference type="ChEBI" id="CHEBI:29105"/>
        <label>2</label>
    </ligand>
</feature>
<feature type="binding site" evidence="9">
    <location>
        <position position="153"/>
    </location>
    <ligand>
        <name>Zn(2+)</name>
        <dbReference type="ChEBI" id="CHEBI:29105"/>
        <label>1</label>
    </ligand>
</feature>
<evidence type="ECO:0000259" key="10">
    <source>
        <dbReference type="Pfam" id="PF01261"/>
    </source>
</evidence>
<dbReference type="GO" id="GO:0006284">
    <property type="term" value="P:base-excision repair"/>
    <property type="evidence" value="ECO:0007669"/>
    <property type="project" value="TreeGrafter"/>
</dbReference>
<name>E8V6S7_TERSS</name>
<comment type="similarity">
    <text evidence="1 9">Belongs to the AP endonuclease 2 family.</text>
</comment>
<feature type="domain" description="Xylose isomerase-like TIM barrel" evidence="10">
    <location>
        <begin position="25"/>
        <end position="286"/>
    </location>
</feature>
<keyword evidence="6 9" id="KW-0378">Hydrolase</keyword>
<evidence type="ECO:0000256" key="5">
    <source>
        <dbReference type="ARBA" id="ARBA00022763"/>
    </source>
</evidence>
<evidence type="ECO:0000313" key="12">
    <source>
        <dbReference type="Proteomes" id="UP000006844"/>
    </source>
</evidence>
<dbReference type="Gene3D" id="3.20.20.150">
    <property type="entry name" value="Divalent-metal-dependent TIM barrel enzymes"/>
    <property type="match status" value="1"/>
</dbReference>
<organism evidence="11 12">
    <name type="scientific">Terriglobus saanensis (strain ATCC BAA-1853 / DSM 23119 / SP1PR4)</name>
    <dbReference type="NCBI Taxonomy" id="401053"/>
    <lineage>
        <taxon>Bacteria</taxon>
        <taxon>Pseudomonadati</taxon>
        <taxon>Acidobacteriota</taxon>
        <taxon>Terriglobia</taxon>
        <taxon>Terriglobales</taxon>
        <taxon>Acidobacteriaceae</taxon>
        <taxon>Terriglobus</taxon>
    </lineage>
</organism>
<dbReference type="eggNOG" id="COG0648">
    <property type="taxonomic scope" value="Bacteria"/>
</dbReference>